<proteinExistence type="predicted"/>
<sequence length="141" mass="15990">MDNIIYRSWDKETEEFIFSDQDSDEAWFEFNGGTLKAYAIHSMDAGSLDEPPQPNVVELERPELFTTIKDIKNMMIFQGDEVEASIYGDEKPQILTVEYRDTCFIIDDEDSESDCVPIGLFVGTLKIIGHIHKGGEMKEGG</sequence>
<evidence type="ECO:0000259" key="1">
    <source>
        <dbReference type="Pfam" id="PF09643"/>
    </source>
</evidence>
<accession>A0A0F9FI16</accession>
<dbReference type="EMBL" id="LAZR01023555">
    <property type="protein sequence ID" value="KKL78121.1"/>
    <property type="molecule type" value="Genomic_DNA"/>
</dbReference>
<gene>
    <name evidence="2" type="ORF">LCGC14_2028050</name>
</gene>
<organism evidence="2">
    <name type="scientific">marine sediment metagenome</name>
    <dbReference type="NCBI Taxonomy" id="412755"/>
    <lineage>
        <taxon>unclassified sequences</taxon>
        <taxon>metagenomes</taxon>
        <taxon>ecological metagenomes</taxon>
    </lineage>
</organism>
<name>A0A0F9FI16_9ZZZZ</name>
<dbReference type="SUPFAM" id="SSF159006">
    <property type="entry name" value="YopX-like"/>
    <property type="match status" value="1"/>
</dbReference>
<evidence type="ECO:0000313" key="2">
    <source>
        <dbReference type="EMBL" id="KKL78121.1"/>
    </source>
</evidence>
<dbReference type="Pfam" id="PF09643">
    <property type="entry name" value="YopX"/>
    <property type="match status" value="1"/>
</dbReference>
<feature type="domain" description="YopX protein" evidence="1">
    <location>
        <begin position="6"/>
        <end position="133"/>
    </location>
</feature>
<reference evidence="2" key="1">
    <citation type="journal article" date="2015" name="Nature">
        <title>Complex archaea that bridge the gap between prokaryotes and eukaryotes.</title>
        <authorList>
            <person name="Spang A."/>
            <person name="Saw J.H."/>
            <person name="Jorgensen S.L."/>
            <person name="Zaremba-Niedzwiedzka K."/>
            <person name="Martijn J."/>
            <person name="Lind A.E."/>
            <person name="van Eijk R."/>
            <person name="Schleper C."/>
            <person name="Guy L."/>
            <person name="Ettema T.J."/>
        </authorList>
    </citation>
    <scope>NUCLEOTIDE SEQUENCE</scope>
</reference>
<dbReference type="InterPro" id="IPR019096">
    <property type="entry name" value="YopX_protein"/>
</dbReference>
<dbReference type="AlphaFoldDB" id="A0A0F9FI16"/>
<comment type="caution">
    <text evidence="2">The sequence shown here is derived from an EMBL/GenBank/DDBJ whole genome shotgun (WGS) entry which is preliminary data.</text>
</comment>
<protein>
    <recommendedName>
        <fullName evidence="1">YopX protein domain-containing protein</fullName>
    </recommendedName>
</protein>